<evidence type="ECO:0000313" key="2">
    <source>
        <dbReference type="Proteomes" id="UP000188637"/>
    </source>
</evidence>
<proteinExistence type="predicted"/>
<name>A0ACC8XIE0_9FIRM</name>
<comment type="caution">
    <text evidence="1">The sequence shown here is derived from an EMBL/GenBank/DDBJ whole genome shotgun (WGS) entry which is preliminary data.</text>
</comment>
<organism evidence="1 2">
    <name type="scientific">Candidatus Epulonipiscium fishelsonii</name>
    <dbReference type="NCBI Taxonomy" id="77094"/>
    <lineage>
        <taxon>Bacteria</taxon>
        <taxon>Bacillati</taxon>
        <taxon>Bacillota</taxon>
        <taxon>Clostridia</taxon>
        <taxon>Lachnospirales</taxon>
        <taxon>Lachnospiraceae</taxon>
        <taxon>Candidatus Epulonipiscium</taxon>
    </lineage>
</organism>
<gene>
    <name evidence="1" type="ORF">AN640_04465</name>
</gene>
<reference evidence="1" key="1">
    <citation type="submission" date="2016-08" db="EMBL/GenBank/DDBJ databases">
        <authorList>
            <person name="Ngugi D.K."/>
            <person name="Miyake S."/>
            <person name="Stingl U."/>
        </authorList>
    </citation>
    <scope>NUCLEOTIDE SEQUENCE</scope>
    <source>
        <strain evidence="1">SCG-D08WGA-EpuloA1</strain>
    </source>
</reference>
<protein>
    <submittedName>
        <fullName evidence="1">Uncharacterized protein</fullName>
    </submittedName>
</protein>
<keyword evidence="2" id="KW-1185">Reference proteome</keyword>
<dbReference type="EMBL" id="LJHD01000059">
    <property type="protein sequence ID" value="ONI45473.1"/>
    <property type="molecule type" value="Genomic_DNA"/>
</dbReference>
<sequence length="285" mass="31403">MNKYKGLLGLIIVTVLWGGGFVAADIALETITPFQIMTIRFGIASVIMFFGARKYLKTITQQEIKCGVLLGAFLFTAFSVQTIGLQFTTPAKNAFITSTYVAIVPFISYIFLKRKTNITNVIGVILVIIGAGILSLKSDFTVGIGDSLTMIGAICYAFQIFFTGEFVSKIRLSILNFMQMLTSFILSFISLGFTGEYVNFNPSTESFIAILYLGLISTTLCYFLQTYSQQFVEETQAAIILSMEAMFGAIFSAIILNEQITTRILIGSSCIFIGVIVSQIKRKNM</sequence>
<accession>A0ACC8XIE0</accession>
<dbReference type="Proteomes" id="UP000188637">
    <property type="component" value="Unassembled WGS sequence"/>
</dbReference>
<evidence type="ECO:0000313" key="1">
    <source>
        <dbReference type="EMBL" id="ONI45473.1"/>
    </source>
</evidence>